<dbReference type="EMBL" id="JAAVJR010000160">
    <property type="protein sequence ID" value="NJW54413.1"/>
    <property type="molecule type" value="Genomic_DNA"/>
</dbReference>
<feature type="non-terminal residue" evidence="1">
    <location>
        <position position="221"/>
    </location>
</feature>
<keyword evidence="2" id="KW-1185">Reference proteome</keyword>
<protein>
    <submittedName>
        <fullName evidence="1">Restriction endonuclease</fullName>
    </submittedName>
</protein>
<dbReference type="Proteomes" id="UP000703674">
    <property type="component" value="Unassembled WGS sequence"/>
</dbReference>
<accession>A0ABX1D6K2</accession>
<comment type="caution">
    <text evidence="1">The sequence shown here is derived from an EMBL/GenBank/DDBJ whole genome shotgun (WGS) entry which is preliminary data.</text>
</comment>
<evidence type="ECO:0000313" key="2">
    <source>
        <dbReference type="Proteomes" id="UP000703674"/>
    </source>
</evidence>
<dbReference type="GO" id="GO:0004519">
    <property type="term" value="F:endonuclease activity"/>
    <property type="evidence" value="ECO:0007669"/>
    <property type="project" value="UniProtKB-KW"/>
</dbReference>
<name>A0ABX1D6K2_9FLAO</name>
<evidence type="ECO:0000313" key="1">
    <source>
        <dbReference type="EMBL" id="NJW54413.1"/>
    </source>
</evidence>
<keyword evidence="1" id="KW-0378">Hydrolase</keyword>
<keyword evidence="1" id="KW-0255">Endonuclease</keyword>
<organism evidence="1 2">
    <name type="scientific">Salinimicrobium oceani</name>
    <dbReference type="NCBI Taxonomy" id="2722702"/>
    <lineage>
        <taxon>Bacteria</taxon>
        <taxon>Pseudomonadati</taxon>
        <taxon>Bacteroidota</taxon>
        <taxon>Flavobacteriia</taxon>
        <taxon>Flavobacteriales</taxon>
        <taxon>Flavobacteriaceae</taxon>
        <taxon>Salinimicrobium</taxon>
    </lineage>
</organism>
<sequence>MPVNQIISGAGPGIYPSENFEDVRYCLAFLNSQMSYYLTDCLNPTVNTTQGDLKRIPFVKPNEEIRKEVSTMADMNIALRKFLCSFSWINIEFSQTPFYSGIEADLKKRVKSFFDIENNLNTRILLNEAIINKKIFDVYELTDSDKEMVLAKQGESIGGLPVNMAAKLAYINNKIVEFPIDNLKKHIEALSIKEFSTDEIEKIKNEFPQLYQSNNDLEEFC</sequence>
<reference evidence="1 2" key="1">
    <citation type="submission" date="2020-03" db="EMBL/GenBank/DDBJ databases">
        <title>Salinimicrobium sp. nov, isolated from SCS.</title>
        <authorList>
            <person name="Cao W.R."/>
        </authorList>
    </citation>
    <scope>NUCLEOTIDE SEQUENCE [LARGE SCALE GENOMIC DNA]</scope>
    <source>
        <strain evidence="2">J15B91</strain>
    </source>
</reference>
<gene>
    <name evidence="1" type="ORF">HC175_16000</name>
</gene>
<keyword evidence="1" id="KW-0540">Nuclease</keyword>
<proteinExistence type="predicted"/>